<dbReference type="AlphaFoldDB" id="A0A0X3TBT7"/>
<organism evidence="1 2">
    <name type="scientific">Ruegeria marisrubri</name>
    <dbReference type="NCBI Taxonomy" id="1685379"/>
    <lineage>
        <taxon>Bacteria</taxon>
        <taxon>Pseudomonadati</taxon>
        <taxon>Pseudomonadota</taxon>
        <taxon>Alphaproteobacteria</taxon>
        <taxon>Rhodobacterales</taxon>
        <taxon>Roseobacteraceae</taxon>
        <taxon>Ruegeria</taxon>
    </lineage>
</organism>
<comment type="caution">
    <text evidence="1">The sequence shown here is derived from an EMBL/GenBank/DDBJ whole genome shotgun (WGS) entry which is preliminary data.</text>
</comment>
<keyword evidence="2" id="KW-1185">Reference proteome</keyword>
<evidence type="ECO:0008006" key="3">
    <source>
        <dbReference type="Google" id="ProtNLM"/>
    </source>
</evidence>
<dbReference type="OrthoDB" id="7159482at2"/>
<dbReference type="InterPro" id="IPR021252">
    <property type="entry name" value="DUF2794"/>
</dbReference>
<accession>A0A0X3TBT7</accession>
<dbReference type="Pfam" id="PF10984">
    <property type="entry name" value="DUF2794"/>
    <property type="match status" value="1"/>
</dbReference>
<sequence>MNMQPPSPFTAGPAQMQVAFDRRELSLILSVYGRMVAAGEWRDYGISNLRDMAVFSVFRRTAEHPLYRIEKNPKLRQRQGMYSVVGMDGRILKRGHDLRTVLRVLERKLIRSVDPD</sequence>
<name>A0A0X3TBT7_9RHOB</name>
<dbReference type="STRING" id="1685379.AVO45_16185"/>
<dbReference type="EMBL" id="LQBQ01000039">
    <property type="protein sequence ID" value="KUJ73267.1"/>
    <property type="molecule type" value="Genomic_DNA"/>
</dbReference>
<evidence type="ECO:0000313" key="2">
    <source>
        <dbReference type="Proteomes" id="UP000053791"/>
    </source>
</evidence>
<evidence type="ECO:0000313" key="1">
    <source>
        <dbReference type="EMBL" id="KUJ73267.1"/>
    </source>
</evidence>
<protein>
    <recommendedName>
        <fullName evidence="3">DUF2794 domain-containing protein</fullName>
    </recommendedName>
</protein>
<dbReference type="Proteomes" id="UP000053791">
    <property type="component" value="Unassembled WGS sequence"/>
</dbReference>
<gene>
    <name evidence="1" type="ORF">AVO45_16185</name>
</gene>
<proteinExistence type="predicted"/>
<reference evidence="1 2" key="1">
    <citation type="submission" date="2015-12" db="EMBL/GenBank/DDBJ databases">
        <authorList>
            <person name="Shamseldin A."/>
            <person name="Moawad H."/>
            <person name="Abd El-Rahim W.M."/>
            <person name="Sadowsky M.J."/>
        </authorList>
    </citation>
    <scope>NUCLEOTIDE SEQUENCE [LARGE SCALE GENOMIC DNA]</scope>
    <source>
        <strain evidence="1 2">ZGT118</strain>
    </source>
</reference>
<dbReference type="RefSeq" id="WP_068350261.1">
    <property type="nucleotide sequence ID" value="NZ_LQBQ01000039.1"/>
</dbReference>